<feature type="compositionally biased region" description="Low complexity" evidence="1">
    <location>
        <begin position="49"/>
        <end position="65"/>
    </location>
</feature>
<feature type="compositionally biased region" description="Pro residues" evidence="1">
    <location>
        <begin position="1"/>
        <end position="12"/>
    </location>
</feature>
<dbReference type="EMBL" id="JARKIB010000187">
    <property type="protein sequence ID" value="KAJ7726420.1"/>
    <property type="molecule type" value="Genomic_DNA"/>
</dbReference>
<accession>A0AAD7HSV3</accession>
<sequence>MSVPSDLPPRPPATRVLADLPPSRPAKIKTLPDLPPAQRSRTVTTRNRSWAPAQSGWGGSSASRSSAKRPDVPPPAPKYWTFSAASVTPSDISPRGPKGHTNVVIEAARIRSLDEQEMQNQLQAAQYDAAIYNSDIEPEHDTETWCSCKACGYRRAKRNRMSTHDIWSTAVRYPGERNYDDSYGGNDTSVFGMFLCNPYQSSVVSPFGPAWGRSYRPVPVVMRTAVL</sequence>
<reference evidence="2" key="1">
    <citation type="submission" date="2023-03" db="EMBL/GenBank/DDBJ databases">
        <title>Massive genome expansion in bonnet fungi (Mycena s.s.) driven by repeated elements and novel gene families across ecological guilds.</title>
        <authorList>
            <consortium name="Lawrence Berkeley National Laboratory"/>
            <person name="Harder C.B."/>
            <person name="Miyauchi S."/>
            <person name="Viragh M."/>
            <person name="Kuo A."/>
            <person name="Thoen E."/>
            <person name="Andreopoulos B."/>
            <person name="Lu D."/>
            <person name="Skrede I."/>
            <person name="Drula E."/>
            <person name="Henrissat B."/>
            <person name="Morin E."/>
            <person name="Kohler A."/>
            <person name="Barry K."/>
            <person name="LaButti K."/>
            <person name="Morin E."/>
            <person name="Salamov A."/>
            <person name="Lipzen A."/>
            <person name="Mereny Z."/>
            <person name="Hegedus B."/>
            <person name="Baldrian P."/>
            <person name="Stursova M."/>
            <person name="Weitz H."/>
            <person name="Taylor A."/>
            <person name="Grigoriev I.V."/>
            <person name="Nagy L.G."/>
            <person name="Martin F."/>
            <person name="Kauserud H."/>
        </authorList>
    </citation>
    <scope>NUCLEOTIDE SEQUENCE</scope>
    <source>
        <strain evidence="2">CBHHK182m</strain>
    </source>
</reference>
<protein>
    <submittedName>
        <fullName evidence="2">Uncharacterized protein</fullName>
    </submittedName>
</protein>
<evidence type="ECO:0000313" key="2">
    <source>
        <dbReference type="EMBL" id="KAJ7726420.1"/>
    </source>
</evidence>
<name>A0AAD7HSV3_9AGAR</name>
<evidence type="ECO:0000313" key="3">
    <source>
        <dbReference type="Proteomes" id="UP001215598"/>
    </source>
</evidence>
<proteinExistence type="predicted"/>
<comment type="caution">
    <text evidence="2">The sequence shown here is derived from an EMBL/GenBank/DDBJ whole genome shotgun (WGS) entry which is preliminary data.</text>
</comment>
<feature type="region of interest" description="Disordered" evidence="1">
    <location>
        <begin position="1"/>
        <end position="77"/>
    </location>
</feature>
<gene>
    <name evidence="2" type="ORF">B0H16DRAFT_1780593</name>
</gene>
<organism evidence="2 3">
    <name type="scientific">Mycena metata</name>
    <dbReference type="NCBI Taxonomy" id="1033252"/>
    <lineage>
        <taxon>Eukaryota</taxon>
        <taxon>Fungi</taxon>
        <taxon>Dikarya</taxon>
        <taxon>Basidiomycota</taxon>
        <taxon>Agaricomycotina</taxon>
        <taxon>Agaricomycetes</taxon>
        <taxon>Agaricomycetidae</taxon>
        <taxon>Agaricales</taxon>
        <taxon>Marasmiineae</taxon>
        <taxon>Mycenaceae</taxon>
        <taxon>Mycena</taxon>
    </lineage>
</organism>
<feature type="compositionally biased region" description="Polar residues" evidence="1">
    <location>
        <begin position="39"/>
        <end position="48"/>
    </location>
</feature>
<keyword evidence="3" id="KW-1185">Reference proteome</keyword>
<dbReference type="AlphaFoldDB" id="A0AAD7HSV3"/>
<evidence type="ECO:0000256" key="1">
    <source>
        <dbReference type="SAM" id="MobiDB-lite"/>
    </source>
</evidence>
<dbReference type="Proteomes" id="UP001215598">
    <property type="component" value="Unassembled WGS sequence"/>
</dbReference>